<reference evidence="3 4" key="1">
    <citation type="submission" date="2024-10" db="EMBL/GenBank/DDBJ databases">
        <authorList>
            <person name="Kim D."/>
        </authorList>
    </citation>
    <scope>NUCLEOTIDE SEQUENCE [LARGE SCALE GENOMIC DNA]</scope>
    <source>
        <strain evidence="3">BH-2024</strain>
    </source>
</reference>
<protein>
    <recommendedName>
        <fullName evidence="2">BTB domain-containing protein</fullName>
    </recommendedName>
</protein>
<dbReference type="EMBL" id="JBICBT010000655">
    <property type="protein sequence ID" value="KAL3106322.1"/>
    <property type="molecule type" value="Genomic_DNA"/>
</dbReference>
<dbReference type="AlphaFoldDB" id="A0ABD2KTP3"/>
<dbReference type="InterPro" id="IPR011333">
    <property type="entry name" value="SKP1/BTB/POZ_sf"/>
</dbReference>
<feature type="compositionally biased region" description="Low complexity" evidence="1">
    <location>
        <begin position="505"/>
        <end position="521"/>
    </location>
</feature>
<evidence type="ECO:0000259" key="2">
    <source>
        <dbReference type="PROSITE" id="PS50097"/>
    </source>
</evidence>
<dbReference type="SMART" id="SM00225">
    <property type="entry name" value="BTB"/>
    <property type="match status" value="1"/>
</dbReference>
<feature type="region of interest" description="Disordered" evidence="1">
    <location>
        <begin position="496"/>
        <end position="525"/>
    </location>
</feature>
<dbReference type="Proteomes" id="UP001620626">
    <property type="component" value="Unassembled WGS sequence"/>
</dbReference>
<dbReference type="SUPFAM" id="SSF54695">
    <property type="entry name" value="POZ domain"/>
    <property type="match status" value="1"/>
</dbReference>
<feature type="domain" description="BTB" evidence="2">
    <location>
        <begin position="18"/>
        <end position="97"/>
    </location>
</feature>
<evidence type="ECO:0000313" key="4">
    <source>
        <dbReference type="Proteomes" id="UP001620626"/>
    </source>
</evidence>
<sequence length="743" mass="84364">MPSSMDRMRHLLSTGEHSDVHFLVGDGDEKEVLPAHQFILKIASDVFEAMFRFDTKKERPENASANGPVVVEIPDIEPSAFKVMLSFIYTDDLSALNGDNAMAVLYAANKYNIPDLVLPSLQIPISELRNVFFAYAQALLFELEDFAIKCLRYICQNAAQLFGSDDFLQIDQKILCNLLESDHLLLSDEFEIWKIALRWADEKCRQNGIECSSGNRRSFLGSALFKIRFPNIHEDFAKCVVRPRASTLIISWRYYQKSGERQSKMANPSVQQLMDMVKQLLEAQQNAPPAGQQPSNVPSLPNVENFEFGEQSTDIEDWLQQFDFALDCAAPNLQDVLKVKLLMTKLSKEAFAEYKKSCMPKNVTDFDFAKTVEQLKSLFARPQSIWIDRYDCLRASKLEDEEFRAFVNRHKRLLRDFNFKKLKEEQFNCLMLLIAMKSPKDADLRKRILAKLAADGGLVRYDNMVEDLQVYLSTIAEAKALEQPVSSRNVYALKKKHKIRKNSDSSKGSSESSASQSSHGSQPKCWRCGKWHSPKRCSHGKSTCRKCNEIGHLERMCEKHKAWLKRNGEKKDGKAVNTFWLGGIFLPDSESRRKLIEIPLKMDGTEVDLGLLDTFWKSQEGNGQVAKVEKKFDSIADQSEKPKKHHSGKKPKFALGAKIIASLGLQPWRAGYVVNRQGTMYEIRFPDGTTGKFPEKGVKACALDSDEEIFDGLGLREEPFDSKTSKGLVGIDCDQRKRKDVIG</sequence>
<dbReference type="PANTHER" id="PTHR45774:SF3">
    <property type="entry name" value="BTB (POZ) DOMAIN-CONTAINING 2B-RELATED"/>
    <property type="match status" value="1"/>
</dbReference>
<dbReference type="Gene3D" id="1.25.40.420">
    <property type="match status" value="1"/>
</dbReference>
<evidence type="ECO:0000313" key="3">
    <source>
        <dbReference type="EMBL" id="KAL3106322.1"/>
    </source>
</evidence>
<keyword evidence="4" id="KW-1185">Reference proteome</keyword>
<organism evidence="3 4">
    <name type="scientific">Heterodera trifolii</name>
    <dbReference type="NCBI Taxonomy" id="157864"/>
    <lineage>
        <taxon>Eukaryota</taxon>
        <taxon>Metazoa</taxon>
        <taxon>Ecdysozoa</taxon>
        <taxon>Nematoda</taxon>
        <taxon>Chromadorea</taxon>
        <taxon>Rhabditida</taxon>
        <taxon>Tylenchina</taxon>
        <taxon>Tylenchomorpha</taxon>
        <taxon>Tylenchoidea</taxon>
        <taxon>Heteroderidae</taxon>
        <taxon>Heteroderinae</taxon>
        <taxon>Heterodera</taxon>
    </lineage>
</organism>
<comment type="caution">
    <text evidence="3">The sequence shown here is derived from an EMBL/GenBank/DDBJ whole genome shotgun (WGS) entry which is preliminary data.</text>
</comment>
<dbReference type="Pfam" id="PF07707">
    <property type="entry name" value="BACK"/>
    <property type="match status" value="1"/>
</dbReference>
<gene>
    <name evidence="3" type="ORF">niasHT_013890</name>
</gene>
<dbReference type="InterPro" id="IPR011705">
    <property type="entry name" value="BACK"/>
</dbReference>
<dbReference type="InterPro" id="IPR055510">
    <property type="entry name" value="DUF7083"/>
</dbReference>
<dbReference type="PROSITE" id="PS50097">
    <property type="entry name" value="BTB"/>
    <property type="match status" value="1"/>
</dbReference>
<accession>A0ABD2KTP3</accession>
<proteinExistence type="predicted"/>
<dbReference type="Pfam" id="PF23309">
    <property type="entry name" value="DUF7083"/>
    <property type="match status" value="1"/>
</dbReference>
<dbReference type="PANTHER" id="PTHR45774">
    <property type="entry name" value="BTB/POZ DOMAIN-CONTAINING"/>
    <property type="match status" value="1"/>
</dbReference>
<dbReference type="Gene3D" id="3.30.710.10">
    <property type="entry name" value="Potassium Channel Kv1.1, Chain A"/>
    <property type="match status" value="1"/>
</dbReference>
<name>A0ABD2KTP3_9BILA</name>
<dbReference type="SMART" id="SM00875">
    <property type="entry name" value="BACK"/>
    <property type="match status" value="1"/>
</dbReference>
<evidence type="ECO:0000256" key="1">
    <source>
        <dbReference type="SAM" id="MobiDB-lite"/>
    </source>
</evidence>
<dbReference type="Pfam" id="PF00651">
    <property type="entry name" value="BTB"/>
    <property type="match status" value="1"/>
</dbReference>
<dbReference type="InterPro" id="IPR000210">
    <property type="entry name" value="BTB/POZ_dom"/>
</dbReference>